<feature type="domain" description="TLDc" evidence="2">
    <location>
        <begin position="5"/>
        <end position="159"/>
    </location>
</feature>
<dbReference type="PANTHER" id="PTHR14241:SF19">
    <property type="entry name" value="INTERFERON-INDUCED PROTEIN 44-LIKE ISOFORM X1-RELATED"/>
    <property type="match status" value="1"/>
</dbReference>
<keyword evidence="4" id="KW-1185">Reference proteome</keyword>
<dbReference type="Gene3D" id="3.40.50.300">
    <property type="entry name" value="P-loop containing nucleotide triphosphate hydrolases"/>
    <property type="match status" value="1"/>
</dbReference>
<dbReference type="GeneTree" id="ENSGT00940000163581"/>
<evidence type="ECO:0000259" key="2">
    <source>
        <dbReference type="SMART" id="SM00584"/>
    </source>
</evidence>
<dbReference type="SMART" id="SM00584">
    <property type="entry name" value="TLDc"/>
    <property type="match status" value="1"/>
</dbReference>
<sequence length="455" mass="50087">MSVVRSNLSKEQQKKLHSLFGHATLHLLYKASVHGFTAAAFHCRCDVQGPTIIVAYNNAGFVFGAYTSKNYSQSGQAIHDQEAFLYSITAENKPLRVAGITGQAAFTDAATGPNYGALVFLHEDRPQIQSNPGQAFNFNAAAMHGGNLALTELEVYRVEGLGDLLAKPWRIIQWTAERKKELMNVIQSYKPDINTVHQARVLLVGPVGAGKSSFFNSINSAFRGNMTSQAIAGAGRKSLTTQFRTYTIKAGKGGGTLPLILCDTMGLEEDADAGLDIDDIVNICKGHVKDRYQFSPSAPLQETSPGYNKDVTLNDKINCVVYVVDTCKVSLLTPKMLDKFAAIRKKTNLLGIPQLLLMTKVDEACPIVAEDLTNVYRSVYIQKMARELSEGLGIPLSCIIPVKNYSDELDLNQDTDILLFTAVEQMLNYSDSFFENQDTEEVELYRSNTHIRPVL</sequence>
<accession>A0A3Q1HS32</accession>
<dbReference type="Pfam" id="PF07534">
    <property type="entry name" value="TLD"/>
    <property type="match status" value="1"/>
</dbReference>
<dbReference type="OrthoDB" id="25620at2759"/>
<dbReference type="Pfam" id="PF01926">
    <property type="entry name" value="MMR_HSR1"/>
    <property type="match status" value="1"/>
</dbReference>
<dbReference type="InParanoid" id="A0A3Q1HS32"/>
<organism evidence="3 4">
    <name type="scientific">Anabas testudineus</name>
    <name type="common">Climbing perch</name>
    <name type="synonym">Anthias testudineus</name>
    <dbReference type="NCBI Taxonomy" id="64144"/>
    <lineage>
        <taxon>Eukaryota</taxon>
        <taxon>Metazoa</taxon>
        <taxon>Chordata</taxon>
        <taxon>Craniata</taxon>
        <taxon>Vertebrata</taxon>
        <taxon>Euteleostomi</taxon>
        <taxon>Actinopterygii</taxon>
        <taxon>Neopterygii</taxon>
        <taxon>Teleostei</taxon>
        <taxon>Neoteleostei</taxon>
        <taxon>Acanthomorphata</taxon>
        <taxon>Anabantaria</taxon>
        <taxon>Anabantiformes</taxon>
        <taxon>Anabantoidei</taxon>
        <taxon>Anabantidae</taxon>
        <taxon>Anabas</taxon>
    </lineage>
</organism>
<dbReference type="InterPro" id="IPR006571">
    <property type="entry name" value="TLDc_dom"/>
</dbReference>
<dbReference type="GO" id="GO:0005525">
    <property type="term" value="F:GTP binding"/>
    <property type="evidence" value="ECO:0007669"/>
    <property type="project" value="InterPro"/>
</dbReference>
<dbReference type="PANTHER" id="PTHR14241">
    <property type="entry name" value="INTERFERON-INDUCED PROTEIN 44"/>
    <property type="match status" value="1"/>
</dbReference>
<dbReference type="FunCoup" id="A0A3Q1HS32">
    <property type="interactions" value="36"/>
</dbReference>
<protein>
    <recommendedName>
        <fullName evidence="2">TLDc domain-containing protein</fullName>
    </recommendedName>
</protein>
<dbReference type="AlphaFoldDB" id="A0A3Q1HS32"/>
<dbReference type="CDD" id="cd00882">
    <property type="entry name" value="Ras_like_GTPase"/>
    <property type="match status" value="1"/>
</dbReference>
<evidence type="ECO:0000313" key="3">
    <source>
        <dbReference type="Ensembl" id="ENSATEP00000011742.1"/>
    </source>
</evidence>
<comment type="similarity">
    <text evidence="1">Belongs to the IFI44 family.</text>
</comment>
<proteinExistence type="inferred from homology"/>
<reference evidence="3" key="3">
    <citation type="submission" date="2025-09" db="UniProtKB">
        <authorList>
            <consortium name="Ensembl"/>
        </authorList>
    </citation>
    <scope>IDENTIFICATION</scope>
</reference>
<reference evidence="3" key="2">
    <citation type="submission" date="2025-08" db="UniProtKB">
        <authorList>
            <consortium name="Ensembl"/>
        </authorList>
    </citation>
    <scope>IDENTIFICATION</scope>
</reference>
<name>A0A3Q1HS32_ANATE</name>
<dbReference type="InterPro" id="IPR027417">
    <property type="entry name" value="P-loop_NTPase"/>
</dbReference>
<reference evidence="3" key="1">
    <citation type="submission" date="2021-04" db="EMBL/GenBank/DDBJ databases">
        <authorList>
            <consortium name="Wellcome Sanger Institute Data Sharing"/>
        </authorList>
    </citation>
    <scope>NUCLEOTIDE SEQUENCE [LARGE SCALE GENOMIC DNA]</scope>
</reference>
<evidence type="ECO:0000256" key="1">
    <source>
        <dbReference type="ARBA" id="ARBA00009243"/>
    </source>
</evidence>
<evidence type="ECO:0000313" key="4">
    <source>
        <dbReference type="Proteomes" id="UP000265040"/>
    </source>
</evidence>
<dbReference type="Proteomes" id="UP000265040">
    <property type="component" value="Chromosome 22"/>
</dbReference>
<dbReference type="OMA" id="NSMKPIT"/>
<dbReference type="Ensembl" id="ENSATET00000011932.3">
    <property type="protein sequence ID" value="ENSATEP00000011742.1"/>
    <property type="gene ID" value="ENSATEG00000008195.3"/>
</dbReference>
<dbReference type="GeneID" id="113148607"/>
<dbReference type="SUPFAM" id="SSF52540">
    <property type="entry name" value="P-loop containing nucleoside triphosphate hydrolases"/>
    <property type="match status" value="1"/>
</dbReference>
<dbReference type="GO" id="GO:0006955">
    <property type="term" value="P:immune response"/>
    <property type="evidence" value="ECO:0007669"/>
    <property type="project" value="TreeGrafter"/>
</dbReference>
<dbReference type="RefSeq" id="XP_026196137.1">
    <property type="nucleotide sequence ID" value="XM_026340352.1"/>
</dbReference>
<dbReference type="InterPro" id="IPR006073">
    <property type="entry name" value="GTP-bd"/>
</dbReference>